<accession>A0A8S5TZK8</accession>
<sequence>MALTSYADQEYYEKVSGVITTDDLERRLYIASRHIDTLTFNRIVARGFENLTEFQKDVVRLVVCKQADFEVENESLINSVLSSYSINGVSMGINAGGWNVTVQDGVIMKADNYAMLEQTGLCCRRLGAI</sequence>
<organism evidence="1">
    <name type="scientific">Siphoviridae sp. ctuvi3</name>
    <dbReference type="NCBI Taxonomy" id="2825718"/>
    <lineage>
        <taxon>Viruses</taxon>
        <taxon>Duplodnaviria</taxon>
        <taxon>Heunggongvirae</taxon>
        <taxon>Uroviricota</taxon>
        <taxon>Caudoviricetes</taxon>
    </lineage>
</organism>
<proteinExistence type="predicted"/>
<evidence type="ECO:0000313" key="1">
    <source>
        <dbReference type="EMBL" id="DAF87615.1"/>
    </source>
</evidence>
<dbReference type="EMBL" id="BK015965">
    <property type="protein sequence ID" value="DAF87615.1"/>
    <property type="molecule type" value="Genomic_DNA"/>
</dbReference>
<reference evidence="1" key="1">
    <citation type="journal article" date="2021" name="Proc. Natl. Acad. Sci. U.S.A.">
        <title>A Catalog of Tens of Thousands of Viruses from Human Metagenomes Reveals Hidden Associations with Chronic Diseases.</title>
        <authorList>
            <person name="Tisza M.J."/>
            <person name="Buck C.B."/>
        </authorList>
    </citation>
    <scope>NUCLEOTIDE SEQUENCE</scope>
    <source>
        <strain evidence="1">Ctuvi3</strain>
    </source>
</reference>
<name>A0A8S5TZK8_9CAUD</name>
<protein>
    <submittedName>
        <fullName evidence="1">Head Tail Connector Protein</fullName>
    </submittedName>
</protein>